<dbReference type="InterPro" id="IPR044190">
    <property type="entry name" value="THA8-like"/>
</dbReference>
<dbReference type="OMA" id="VRIYGMM"/>
<dbReference type="Proteomes" id="UP000195402">
    <property type="component" value="Unassembled WGS sequence"/>
</dbReference>
<feature type="region of interest" description="Disordered" evidence="1">
    <location>
        <begin position="1"/>
        <end position="26"/>
    </location>
</feature>
<dbReference type="AlphaFoldDB" id="A0A200RC82"/>
<dbReference type="GO" id="GO:0009658">
    <property type="term" value="P:chloroplast organization"/>
    <property type="evidence" value="ECO:0007669"/>
    <property type="project" value="InterPro"/>
</dbReference>
<sequence>MFSSSLQSNLSFFSSSSTTHSNNKTLITHRKPNVTIRCGPRNNRGPLVKGRILSTEAMQAVQALKRAKGDETKINQLISKTLTRLIKNDLLASLNELLRQGHCELALKVFCAVRSDIWSKIDCSLYADLVLALTKCGMLEDIDRLICDLEGEVLVGGGDRGLSRLIKALIAAERTESVVRVYGLMRDGGWGSVGSHVDEYVVKILSRGLRRLGESGVADEVDRKFGSFSNGKMEKLSV</sequence>
<dbReference type="InterPro" id="IPR011990">
    <property type="entry name" value="TPR-like_helical_dom_sf"/>
</dbReference>
<evidence type="ECO:0008006" key="4">
    <source>
        <dbReference type="Google" id="ProtNLM"/>
    </source>
</evidence>
<protein>
    <recommendedName>
        <fullName evidence="4">Pentatricopeptide repeat</fullName>
    </recommendedName>
</protein>
<dbReference type="Gene3D" id="1.25.40.10">
    <property type="entry name" value="Tetratricopeptide repeat domain"/>
    <property type="match status" value="1"/>
</dbReference>
<dbReference type="GO" id="GO:0000373">
    <property type="term" value="P:Group II intron splicing"/>
    <property type="evidence" value="ECO:0007669"/>
    <property type="project" value="InterPro"/>
</dbReference>
<accession>A0A200RC82</accession>
<proteinExistence type="predicted"/>
<dbReference type="PANTHER" id="PTHR47594:SF3">
    <property type="entry name" value="PROTEIN THYLAKOID ASSEMBLY 8, CHLOROPLASTIC"/>
    <property type="match status" value="1"/>
</dbReference>
<reference evidence="2 3" key="1">
    <citation type="journal article" date="2017" name="Mol. Plant">
        <title>The Genome of Medicinal Plant Macleaya cordata Provides New Insights into Benzylisoquinoline Alkaloids Metabolism.</title>
        <authorList>
            <person name="Liu X."/>
            <person name="Liu Y."/>
            <person name="Huang P."/>
            <person name="Ma Y."/>
            <person name="Qing Z."/>
            <person name="Tang Q."/>
            <person name="Cao H."/>
            <person name="Cheng P."/>
            <person name="Zheng Y."/>
            <person name="Yuan Z."/>
            <person name="Zhou Y."/>
            <person name="Liu J."/>
            <person name="Tang Z."/>
            <person name="Zhuo Y."/>
            <person name="Zhang Y."/>
            <person name="Yu L."/>
            <person name="Huang J."/>
            <person name="Yang P."/>
            <person name="Peng Q."/>
            <person name="Zhang J."/>
            <person name="Jiang W."/>
            <person name="Zhang Z."/>
            <person name="Lin K."/>
            <person name="Ro D.K."/>
            <person name="Chen X."/>
            <person name="Xiong X."/>
            <person name="Shang Y."/>
            <person name="Huang S."/>
            <person name="Zeng J."/>
        </authorList>
    </citation>
    <scope>NUCLEOTIDE SEQUENCE [LARGE SCALE GENOMIC DNA]</scope>
    <source>
        <strain evidence="3">cv. BLH2017</strain>
        <tissue evidence="2">Root</tissue>
    </source>
</reference>
<evidence type="ECO:0000313" key="2">
    <source>
        <dbReference type="EMBL" id="OVA20311.1"/>
    </source>
</evidence>
<dbReference type="STRING" id="56857.A0A200RC82"/>
<gene>
    <name evidence="2" type="ORF">BVC80_157g118</name>
</gene>
<evidence type="ECO:0000313" key="3">
    <source>
        <dbReference type="Proteomes" id="UP000195402"/>
    </source>
</evidence>
<comment type="caution">
    <text evidence="2">The sequence shown here is derived from an EMBL/GenBank/DDBJ whole genome shotgun (WGS) entry which is preliminary data.</text>
</comment>
<dbReference type="FunCoup" id="A0A200RC82">
    <property type="interactions" value="727"/>
</dbReference>
<dbReference type="EMBL" id="MVGT01000143">
    <property type="protein sequence ID" value="OVA20311.1"/>
    <property type="molecule type" value="Genomic_DNA"/>
</dbReference>
<dbReference type="OrthoDB" id="675068at2759"/>
<dbReference type="PANTHER" id="PTHR47594">
    <property type="entry name" value="PPR CONTAINING PLANT-LIKE PROTEIN"/>
    <property type="match status" value="1"/>
</dbReference>
<dbReference type="GO" id="GO:0003723">
    <property type="term" value="F:RNA binding"/>
    <property type="evidence" value="ECO:0007669"/>
    <property type="project" value="InterPro"/>
</dbReference>
<name>A0A200RC82_MACCD</name>
<organism evidence="2 3">
    <name type="scientific">Macleaya cordata</name>
    <name type="common">Five-seeded plume-poppy</name>
    <name type="synonym">Bocconia cordata</name>
    <dbReference type="NCBI Taxonomy" id="56857"/>
    <lineage>
        <taxon>Eukaryota</taxon>
        <taxon>Viridiplantae</taxon>
        <taxon>Streptophyta</taxon>
        <taxon>Embryophyta</taxon>
        <taxon>Tracheophyta</taxon>
        <taxon>Spermatophyta</taxon>
        <taxon>Magnoliopsida</taxon>
        <taxon>Ranunculales</taxon>
        <taxon>Papaveraceae</taxon>
        <taxon>Papaveroideae</taxon>
        <taxon>Macleaya</taxon>
    </lineage>
</organism>
<evidence type="ECO:0000256" key="1">
    <source>
        <dbReference type="SAM" id="MobiDB-lite"/>
    </source>
</evidence>
<keyword evidence="3" id="KW-1185">Reference proteome</keyword>
<dbReference type="InParanoid" id="A0A200RC82"/>